<dbReference type="EMBL" id="MN234219">
    <property type="protein sequence ID" value="QFG06029.1"/>
    <property type="molecule type" value="Genomic_DNA"/>
</dbReference>
<evidence type="ECO:0000313" key="1">
    <source>
        <dbReference type="EMBL" id="QFG06029.1"/>
    </source>
</evidence>
<evidence type="ECO:0000313" key="2">
    <source>
        <dbReference type="Proteomes" id="UP000326063"/>
    </source>
</evidence>
<protein>
    <submittedName>
        <fullName evidence="1">Uncharacterized protein</fullName>
    </submittedName>
</protein>
<organism evidence="1 2">
    <name type="scientific">Mycobacterium phage Mercurio</name>
    <dbReference type="NCBI Taxonomy" id="2575612"/>
    <lineage>
        <taxon>Viruses</taxon>
        <taxon>Duplodnaviria</taxon>
        <taxon>Heunggongvirae</taxon>
        <taxon>Uroviricota</taxon>
        <taxon>Caudoviricetes</taxon>
        <taxon>Gclasvirinae</taxon>
        <taxon>Jolieduovirus</taxon>
        <taxon>Jolieduovirus mercurio</taxon>
    </lineage>
</organism>
<reference evidence="1 2" key="1">
    <citation type="submission" date="2019-07" db="EMBL/GenBank/DDBJ databases">
        <authorList>
            <person name="Divens A.M."/>
            <person name="Garlena R.A."/>
            <person name="Russell D.A."/>
            <person name="Pope W.H."/>
            <person name="Jacobs-Sera D."/>
            <person name="Hatfull G.F."/>
        </authorList>
    </citation>
    <scope>NUCLEOTIDE SEQUENCE [LARGE SCALE GENOMIC DNA]</scope>
</reference>
<dbReference type="RefSeq" id="YP_010051633.1">
    <property type="nucleotide sequence ID" value="NC_054445.1"/>
</dbReference>
<proteinExistence type="predicted"/>
<name>A0A5J6T683_9CAUD</name>
<accession>A0A5J6T683</accession>
<dbReference type="GeneID" id="63926124"/>
<dbReference type="Proteomes" id="UP000326063">
    <property type="component" value="Segment"/>
</dbReference>
<dbReference type="KEGG" id="vg:63926124"/>
<gene>
    <name evidence="1" type="primary">27</name>
    <name evidence="1" type="ORF">PBI_MERCURIO_27</name>
</gene>
<keyword evidence="2" id="KW-1185">Reference proteome</keyword>
<sequence>MTSTEAQYDQFAVGWDAIVSNEADPADPASWAPVYSGQADRAAAEEMTRTLREIHRNNPAVRNVQMYGRPAIPAWTAISVADERPAEPAPSTDLGPAIGEAVAEHPTPIDDPAAATPAPVVIEDQAVVADEASTPE</sequence>